<dbReference type="InterPro" id="IPR057326">
    <property type="entry name" value="KR_dom"/>
</dbReference>
<name>A0A9P8TUJ4_9HYPO</name>
<dbReference type="PANTHER" id="PTHR43115:SF4">
    <property type="entry name" value="DEHYDROGENASE_REDUCTASE SDR FAMILY MEMBER 11"/>
    <property type="match status" value="1"/>
</dbReference>
<dbReference type="Pfam" id="PF00106">
    <property type="entry name" value="adh_short"/>
    <property type="match status" value="1"/>
</dbReference>
<sequence>MATFTQIFHKTSYPTISSSNPLNSQAGRTVLITGGSVGIGFAVAAAFTKAGASRVIILGRREEALRVAAEKLNALQGAGETAITTYTCDIASLPDVESTWRKIAQANVVVDILILNAADGRSGLIAGDIAGAWSLFDTNVLANLRMAHFFFAQAVSSKGRNVLINISTCLVHSSPVPNQGAYAASKVALASLVQNLADEFPVDQAQIVSVHPGAVLTEAARNLGHDESSLPWDNDFCVWASTDAAKFLHGKFVWTNWDVDELLQRQSEISSNPGMLRIGLQGTEFFNVTAVTT</sequence>
<dbReference type="Gene3D" id="3.40.50.720">
    <property type="entry name" value="NAD(P)-binding Rossmann-like Domain"/>
    <property type="match status" value="1"/>
</dbReference>
<reference evidence="4" key="1">
    <citation type="submission" date="2021-08" db="EMBL/GenBank/DDBJ databases">
        <title>Chromosome-Level Trichoderma cornu-damae using Hi-C Data.</title>
        <authorList>
            <person name="Kim C.S."/>
        </authorList>
    </citation>
    <scope>NUCLEOTIDE SEQUENCE</scope>
    <source>
        <strain evidence="4">KA19-0412C</strain>
    </source>
</reference>
<evidence type="ECO:0000313" key="4">
    <source>
        <dbReference type="EMBL" id="KAH6608571.1"/>
    </source>
</evidence>
<dbReference type="PRINTS" id="PR00081">
    <property type="entry name" value="GDHRDH"/>
</dbReference>
<evidence type="ECO:0000313" key="5">
    <source>
        <dbReference type="Proteomes" id="UP000827724"/>
    </source>
</evidence>
<keyword evidence="5" id="KW-1185">Reference proteome</keyword>
<evidence type="ECO:0000256" key="1">
    <source>
        <dbReference type="ARBA" id="ARBA00006484"/>
    </source>
</evidence>
<comment type="caution">
    <text evidence="4">The sequence shown here is derived from an EMBL/GenBank/DDBJ whole genome shotgun (WGS) entry which is preliminary data.</text>
</comment>
<proteinExistence type="inferred from homology"/>
<dbReference type="EMBL" id="JAIWOZ010000002">
    <property type="protein sequence ID" value="KAH6608571.1"/>
    <property type="molecule type" value="Genomic_DNA"/>
</dbReference>
<evidence type="ECO:0000256" key="2">
    <source>
        <dbReference type="ARBA" id="ARBA00023002"/>
    </source>
</evidence>
<protein>
    <recommendedName>
        <fullName evidence="3">Ketoreductase domain-containing protein</fullName>
    </recommendedName>
</protein>
<dbReference type="Proteomes" id="UP000827724">
    <property type="component" value="Unassembled WGS sequence"/>
</dbReference>
<organism evidence="4 5">
    <name type="scientific">Trichoderma cornu-damae</name>
    <dbReference type="NCBI Taxonomy" id="654480"/>
    <lineage>
        <taxon>Eukaryota</taxon>
        <taxon>Fungi</taxon>
        <taxon>Dikarya</taxon>
        <taxon>Ascomycota</taxon>
        <taxon>Pezizomycotina</taxon>
        <taxon>Sordariomycetes</taxon>
        <taxon>Hypocreomycetidae</taxon>
        <taxon>Hypocreales</taxon>
        <taxon>Hypocreaceae</taxon>
        <taxon>Trichoderma</taxon>
    </lineage>
</organism>
<dbReference type="SMART" id="SM00822">
    <property type="entry name" value="PKS_KR"/>
    <property type="match status" value="1"/>
</dbReference>
<dbReference type="GO" id="GO:0016491">
    <property type="term" value="F:oxidoreductase activity"/>
    <property type="evidence" value="ECO:0007669"/>
    <property type="project" value="UniProtKB-KW"/>
</dbReference>
<dbReference type="PANTHER" id="PTHR43115">
    <property type="entry name" value="DEHYDROGENASE/REDUCTASE SDR FAMILY MEMBER 11"/>
    <property type="match status" value="1"/>
</dbReference>
<dbReference type="AlphaFoldDB" id="A0A9P8TUJ4"/>
<dbReference type="SUPFAM" id="SSF51735">
    <property type="entry name" value="NAD(P)-binding Rossmann-fold domains"/>
    <property type="match status" value="1"/>
</dbReference>
<evidence type="ECO:0000259" key="3">
    <source>
        <dbReference type="SMART" id="SM00822"/>
    </source>
</evidence>
<accession>A0A9P8TUJ4</accession>
<dbReference type="OrthoDB" id="1933717at2759"/>
<gene>
    <name evidence="4" type="ORF">Trco_001917</name>
</gene>
<dbReference type="InterPro" id="IPR036291">
    <property type="entry name" value="NAD(P)-bd_dom_sf"/>
</dbReference>
<keyword evidence="2" id="KW-0560">Oxidoreductase</keyword>
<feature type="domain" description="Ketoreductase" evidence="3">
    <location>
        <begin position="28"/>
        <end position="218"/>
    </location>
</feature>
<dbReference type="InterPro" id="IPR002347">
    <property type="entry name" value="SDR_fam"/>
</dbReference>
<comment type="similarity">
    <text evidence="1">Belongs to the short-chain dehydrogenases/reductases (SDR) family.</text>
</comment>